<dbReference type="Gene3D" id="3.40.50.1820">
    <property type="entry name" value="alpha/beta hydrolase"/>
    <property type="match status" value="1"/>
</dbReference>
<comment type="caution">
    <text evidence="1">The sequence shown here is derived from an EMBL/GenBank/DDBJ whole genome shotgun (WGS) entry which is preliminary data.</text>
</comment>
<keyword evidence="2" id="KW-1185">Reference proteome</keyword>
<reference evidence="1 2" key="1">
    <citation type="journal article" date="2023" name="G3 (Bethesda)">
        <title>A chromosome-length genome assembly and annotation of blackberry (Rubus argutus, cv. 'Hillquist').</title>
        <authorList>
            <person name="Bruna T."/>
            <person name="Aryal R."/>
            <person name="Dudchenko O."/>
            <person name="Sargent D.J."/>
            <person name="Mead D."/>
            <person name="Buti M."/>
            <person name="Cavallini A."/>
            <person name="Hytonen T."/>
            <person name="Andres J."/>
            <person name="Pham M."/>
            <person name="Weisz D."/>
            <person name="Mascagni F."/>
            <person name="Usai G."/>
            <person name="Natali L."/>
            <person name="Bassil N."/>
            <person name="Fernandez G.E."/>
            <person name="Lomsadze A."/>
            <person name="Armour M."/>
            <person name="Olukolu B."/>
            <person name="Poorten T."/>
            <person name="Britton C."/>
            <person name="Davik J."/>
            <person name="Ashrafi H."/>
            <person name="Aiden E.L."/>
            <person name="Borodovsky M."/>
            <person name="Worthington M."/>
        </authorList>
    </citation>
    <scope>NUCLEOTIDE SEQUENCE [LARGE SCALE GENOMIC DNA]</scope>
    <source>
        <strain evidence="1">PI 553951</strain>
    </source>
</reference>
<gene>
    <name evidence="1" type="ORF">M0R45_010767</name>
</gene>
<dbReference type="PANTHER" id="PTHR33428:SF10">
    <property type="entry name" value="CHLOROPHYLLASE-1"/>
    <property type="match status" value="1"/>
</dbReference>
<dbReference type="InterPro" id="IPR029058">
    <property type="entry name" value="AB_hydrolase_fold"/>
</dbReference>
<evidence type="ECO:0000313" key="2">
    <source>
        <dbReference type="Proteomes" id="UP001457282"/>
    </source>
</evidence>
<evidence type="ECO:0000313" key="1">
    <source>
        <dbReference type="EMBL" id="KAK9945242.1"/>
    </source>
</evidence>
<dbReference type="Proteomes" id="UP001457282">
    <property type="component" value="Unassembled WGS sequence"/>
</dbReference>
<dbReference type="SUPFAM" id="SSF53474">
    <property type="entry name" value="alpha/beta-Hydrolases"/>
    <property type="match status" value="1"/>
</dbReference>
<dbReference type="AlphaFoldDB" id="A0AAW1YBT0"/>
<dbReference type="EMBL" id="JBEDUW010000002">
    <property type="protein sequence ID" value="KAK9945242.1"/>
    <property type="molecule type" value="Genomic_DNA"/>
</dbReference>
<organism evidence="1 2">
    <name type="scientific">Rubus argutus</name>
    <name type="common">Southern blackberry</name>
    <dbReference type="NCBI Taxonomy" id="59490"/>
    <lineage>
        <taxon>Eukaryota</taxon>
        <taxon>Viridiplantae</taxon>
        <taxon>Streptophyta</taxon>
        <taxon>Embryophyta</taxon>
        <taxon>Tracheophyta</taxon>
        <taxon>Spermatophyta</taxon>
        <taxon>Magnoliopsida</taxon>
        <taxon>eudicotyledons</taxon>
        <taxon>Gunneridae</taxon>
        <taxon>Pentapetalae</taxon>
        <taxon>rosids</taxon>
        <taxon>fabids</taxon>
        <taxon>Rosales</taxon>
        <taxon>Rosaceae</taxon>
        <taxon>Rosoideae</taxon>
        <taxon>Rosoideae incertae sedis</taxon>
        <taxon>Rubus</taxon>
    </lineage>
</organism>
<accession>A0AAW1YBT0</accession>
<name>A0AAW1YBT0_RUBAR</name>
<dbReference type="PANTHER" id="PTHR33428">
    <property type="entry name" value="CHLOROPHYLLASE-2, CHLOROPLASTIC"/>
    <property type="match status" value="1"/>
</dbReference>
<dbReference type="Pfam" id="PF07224">
    <property type="entry name" value="Chlorophyllase"/>
    <property type="match status" value="1"/>
</dbReference>
<protein>
    <recommendedName>
        <fullName evidence="3">Chlorophyllase</fullName>
    </recommendedName>
</protein>
<dbReference type="GO" id="GO:0047746">
    <property type="term" value="F:chlorophyllase activity"/>
    <property type="evidence" value="ECO:0007669"/>
    <property type="project" value="TreeGrafter"/>
</dbReference>
<dbReference type="InterPro" id="IPR017395">
    <property type="entry name" value="Chlorophyllase-like"/>
</dbReference>
<evidence type="ECO:0008006" key="3">
    <source>
        <dbReference type="Google" id="ProtNLM"/>
    </source>
</evidence>
<dbReference type="GO" id="GO:0015996">
    <property type="term" value="P:chlorophyll catabolic process"/>
    <property type="evidence" value="ECO:0007669"/>
    <property type="project" value="TreeGrafter"/>
</dbReference>
<sequence>MASPLLIATPTVNGTYPIILLLHGFYLRNYFYKGLLQHIASHGFIAVAPQLYGLLPPTGPCEIESAADVVNWLPGNLPSLLPENVAADLTKVALSGHSRGGKIAFALALGHAKVSLSLEFSVLIGIDPVEGSNQCCRPYPHILTYAPRSFDLNIPVAVIGTGLGPETKSDCIISKSCAPEGLNHKEFFNECKPPCAHFVAKDYGHMDMLDDDPPGVVGAVTGCMCKNGSGPRDLMRKSVGGIVVAFVKAYLYGEDGDLLAIVGDPALSPAKLEPVEFIKA</sequence>
<proteinExistence type="predicted"/>